<evidence type="ECO:0000256" key="1">
    <source>
        <dbReference type="ARBA" id="ARBA00022448"/>
    </source>
</evidence>
<dbReference type="PROSITE" id="PS00198">
    <property type="entry name" value="4FE4S_FER_1"/>
    <property type="match status" value="1"/>
</dbReference>
<dbReference type="InterPro" id="IPR037225">
    <property type="entry name" value="Nuo51_FMN-bd_sf"/>
</dbReference>
<organism evidence="10 11">
    <name type="scientific">Acetoanaerobium pronyense</name>
    <dbReference type="NCBI Taxonomy" id="1482736"/>
    <lineage>
        <taxon>Bacteria</taxon>
        <taxon>Bacillati</taxon>
        <taxon>Bacillota</taxon>
        <taxon>Clostridia</taxon>
        <taxon>Peptostreptococcales</taxon>
        <taxon>Filifactoraceae</taxon>
        <taxon>Acetoanaerobium</taxon>
    </lineage>
</organism>
<evidence type="ECO:0000256" key="7">
    <source>
        <dbReference type="ARBA" id="ARBA00023014"/>
    </source>
</evidence>
<comment type="subcellular location">
    <subcellularLocation>
        <location evidence="8">Cell membrane</location>
        <topology evidence="8">Peripheral membrane protein</topology>
    </subcellularLocation>
</comment>
<dbReference type="InterPro" id="IPR011538">
    <property type="entry name" value="Nuo51_FMN-bd"/>
</dbReference>
<accession>A0ABS4KH38</accession>
<dbReference type="InterPro" id="IPR019554">
    <property type="entry name" value="Soluble_ligand-bd"/>
</dbReference>
<dbReference type="Proteomes" id="UP001314903">
    <property type="component" value="Unassembled WGS sequence"/>
</dbReference>
<dbReference type="Gene3D" id="3.30.70.20">
    <property type="match status" value="1"/>
</dbReference>
<dbReference type="InterPro" id="IPR017900">
    <property type="entry name" value="4Fe4S_Fe_S_CS"/>
</dbReference>
<evidence type="ECO:0000256" key="5">
    <source>
        <dbReference type="ARBA" id="ARBA00022982"/>
    </source>
</evidence>
<sequence length="436" mass="48810">MNIFRYLNAKGAKIPNHKELTKDLKVEVLEPPKYLYYPMAMHIGKPSRPAVRVGDKVKIGTLLGEIEEGLSANIHSSVSGQVVSIGEDEAFRGKGKSIVVENDFMDEKKKLEPLSETITPEEFAKRLEEAGITGKGGAGFPAHIKYDMEKHETEYLVINGAECEPYSTTDHRAMVEYADEIIEITSLIMKIYHIDESYIAIEDNMKESKEALDKAIIKKDAKNIKVHELPAVYPQGHSALQIEQVLGIEIKEGERSGDVGVLQSNVSTIKAIYDAVFKDDPLYKRIITVTGPMIKNPKNLMVRIGTKVEDIVEKCGGFNEGERLNISGGPMMGKSFDDLSLPVDKDTTTLLFLKKHLIEEEKPCIRCAKCILHCPVSIQPIRISNAYREREYHLGKPLKSESCINCGTCSYICPSKINLLDDIQKLNKELEEKDDE</sequence>
<dbReference type="Pfam" id="PF10531">
    <property type="entry name" value="SLBB"/>
    <property type="match status" value="1"/>
</dbReference>
<dbReference type="InterPro" id="IPR017896">
    <property type="entry name" value="4Fe4S_Fe-S-bd"/>
</dbReference>
<dbReference type="Pfam" id="PF13375">
    <property type="entry name" value="RnfC_N"/>
    <property type="match status" value="1"/>
</dbReference>
<keyword evidence="1 8" id="KW-0813">Transport</keyword>
<dbReference type="NCBIfam" id="TIGR01945">
    <property type="entry name" value="rnfC"/>
    <property type="match status" value="1"/>
</dbReference>
<keyword evidence="3 8" id="KW-0479">Metal-binding</keyword>
<dbReference type="SUPFAM" id="SSF142019">
    <property type="entry name" value="Nqo1 FMN-binding domain-like"/>
    <property type="match status" value="1"/>
</dbReference>
<dbReference type="EMBL" id="JAGGLI010000007">
    <property type="protein sequence ID" value="MBP2027102.1"/>
    <property type="molecule type" value="Genomic_DNA"/>
</dbReference>
<feature type="binding site" evidence="8">
    <location>
        <position position="367"/>
    </location>
    <ligand>
        <name>[4Fe-4S] cluster</name>
        <dbReference type="ChEBI" id="CHEBI:49883"/>
        <label>1</label>
    </ligand>
</feature>
<feature type="binding site" evidence="8">
    <location>
        <position position="409"/>
    </location>
    <ligand>
        <name>[4Fe-4S] cluster</name>
        <dbReference type="ChEBI" id="CHEBI:49883"/>
        <label>2</label>
    </ligand>
</feature>
<feature type="binding site" evidence="8">
    <location>
        <position position="374"/>
    </location>
    <ligand>
        <name>[4Fe-4S] cluster</name>
        <dbReference type="ChEBI" id="CHEBI:49883"/>
        <label>2</label>
    </ligand>
</feature>
<feature type="binding site" evidence="8">
    <location>
        <position position="406"/>
    </location>
    <ligand>
        <name>[4Fe-4S] cluster</name>
        <dbReference type="ChEBI" id="CHEBI:49883"/>
        <label>2</label>
    </ligand>
</feature>
<comment type="subunit">
    <text evidence="8">The complex is composed of six subunits: RnfA, RnfB, RnfC, RnfD, RnfE and RnfG.</text>
</comment>
<feature type="domain" description="4Fe-4S ferredoxin-type" evidence="9">
    <location>
        <begin position="354"/>
        <end position="386"/>
    </location>
</feature>
<dbReference type="NCBIfam" id="NF003454">
    <property type="entry name" value="PRK05035.1"/>
    <property type="match status" value="1"/>
</dbReference>
<evidence type="ECO:0000256" key="6">
    <source>
        <dbReference type="ARBA" id="ARBA00023004"/>
    </source>
</evidence>
<comment type="similarity">
    <text evidence="8">Belongs to the 4Fe4S bacterial-type ferredoxin family. RnfC subfamily.</text>
</comment>
<evidence type="ECO:0000259" key="9">
    <source>
        <dbReference type="PROSITE" id="PS51379"/>
    </source>
</evidence>
<feature type="binding site" evidence="8">
    <location>
        <position position="413"/>
    </location>
    <ligand>
        <name>[4Fe-4S] cluster</name>
        <dbReference type="ChEBI" id="CHEBI:49883"/>
        <label>1</label>
    </ligand>
</feature>
<comment type="caution">
    <text evidence="10">The sequence shown here is derived from an EMBL/GenBank/DDBJ whole genome shotgun (WGS) entry which is preliminary data.</text>
</comment>
<dbReference type="SUPFAM" id="SSF46548">
    <property type="entry name" value="alpha-helical ferredoxin"/>
    <property type="match status" value="1"/>
</dbReference>
<feature type="domain" description="4Fe-4S ferredoxin-type" evidence="9">
    <location>
        <begin position="395"/>
        <end position="423"/>
    </location>
</feature>
<dbReference type="Pfam" id="PF01512">
    <property type="entry name" value="Complex1_51K"/>
    <property type="match status" value="1"/>
</dbReference>
<comment type="cofactor">
    <cofactor evidence="8">
        <name>[4Fe-4S] cluster</name>
        <dbReference type="ChEBI" id="CHEBI:49883"/>
    </cofactor>
    <text evidence="8">Binds 2 [4Fe-4S] clusters per subunit.</text>
</comment>
<keyword evidence="11" id="KW-1185">Reference proteome</keyword>
<proteinExistence type="inferred from homology"/>
<dbReference type="PROSITE" id="PS51379">
    <property type="entry name" value="4FE4S_FER_2"/>
    <property type="match status" value="2"/>
</dbReference>
<dbReference type="PANTHER" id="PTHR43034:SF2">
    <property type="entry name" value="ION-TRANSLOCATING OXIDOREDUCTASE COMPLEX SUBUNIT C"/>
    <property type="match status" value="1"/>
</dbReference>
<evidence type="ECO:0000256" key="3">
    <source>
        <dbReference type="ARBA" id="ARBA00022723"/>
    </source>
</evidence>
<dbReference type="EC" id="7.-.-.-" evidence="8"/>
<evidence type="ECO:0000256" key="4">
    <source>
        <dbReference type="ARBA" id="ARBA00022737"/>
    </source>
</evidence>
<keyword evidence="4 8" id="KW-0677">Repeat</keyword>
<reference evidence="10 11" key="1">
    <citation type="submission" date="2021-03" db="EMBL/GenBank/DDBJ databases">
        <title>Genomic Encyclopedia of Type Strains, Phase IV (KMG-IV): sequencing the most valuable type-strain genomes for metagenomic binning, comparative biology and taxonomic classification.</title>
        <authorList>
            <person name="Goeker M."/>
        </authorList>
    </citation>
    <scope>NUCLEOTIDE SEQUENCE [LARGE SCALE GENOMIC DNA]</scope>
    <source>
        <strain evidence="10 11">DSM 27512</strain>
    </source>
</reference>
<evidence type="ECO:0000313" key="11">
    <source>
        <dbReference type="Proteomes" id="UP001314903"/>
    </source>
</evidence>
<name>A0ABS4KH38_9FIRM</name>
<protein>
    <recommendedName>
        <fullName evidence="8">Ion-translocating oxidoreductase complex subunit C</fullName>
        <ecNumber evidence="8">7.-.-.-</ecNumber>
    </recommendedName>
    <alternativeName>
        <fullName evidence="8">Rnf electron transport complex subunit C</fullName>
    </alternativeName>
</protein>
<keyword evidence="7 8" id="KW-0411">Iron-sulfur</keyword>
<dbReference type="RefSeq" id="WP_209659818.1">
    <property type="nucleotide sequence ID" value="NZ_JAGGLI010000007.1"/>
</dbReference>
<keyword evidence="6 8" id="KW-0408">Iron</keyword>
<keyword evidence="8" id="KW-1278">Translocase</keyword>
<dbReference type="HAMAP" id="MF_00461">
    <property type="entry name" value="RsxC_RnfC"/>
    <property type="match status" value="1"/>
</dbReference>
<feature type="binding site" evidence="8">
    <location>
        <position position="364"/>
    </location>
    <ligand>
        <name>[4Fe-4S] cluster</name>
        <dbReference type="ChEBI" id="CHEBI:49883"/>
        <label>1</label>
    </ligand>
</feature>
<evidence type="ECO:0000256" key="2">
    <source>
        <dbReference type="ARBA" id="ARBA00022485"/>
    </source>
</evidence>
<keyword evidence="8" id="KW-1003">Cell membrane</keyword>
<comment type="function">
    <text evidence="8">Part of a membrane-bound complex that couples electron transfer with translocation of ions across the membrane.</text>
</comment>
<evidence type="ECO:0000313" key="10">
    <source>
        <dbReference type="EMBL" id="MBP2027102.1"/>
    </source>
</evidence>
<gene>
    <name evidence="8" type="primary">rnfC</name>
    <name evidence="10" type="ORF">J2Z35_000896</name>
</gene>
<dbReference type="InterPro" id="IPR010208">
    <property type="entry name" value="Ion_transpt_RnfC/RsxC"/>
</dbReference>
<feature type="binding site" evidence="8">
    <location>
        <position position="370"/>
    </location>
    <ligand>
        <name>[4Fe-4S] cluster</name>
        <dbReference type="ChEBI" id="CHEBI:49883"/>
        <label>1</label>
    </ligand>
</feature>
<keyword evidence="2 8" id="KW-0004">4Fe-4S</keyword>
<dbReference type="Pfam" id="PF13237">
    <property type="entry name" value="Fer4_10"/>
    <property type="match status" value="1"/>
</dbReference>
<dbReference type="Gene3D" id="3.40.50.11540">
    <property type="entry name" value="NADH-ubiquinone oxidoreductase 51kDa subunit"/>
    <property type="match status" value="1"/>
</dbReference>
<feature type="binding site" evidence="8">
    <location>
        <position position="403"/>
    </location>
    <ligand>
        <name>[4Fe-4S] cluster</name>
        <dbReference type="ChEBI" id="CHEBI:49883"/>
        <label>2</label>
    </ligand>
</feature>
<evidence type="ECO:0000256" key="8">
    <source>
        <dbReference type="HAMAP-Rule" id="MF_00461"/>
    </source>
</evidence>
<dbReference type="InterPro" id="IPR026902">
    <property type="entry name" value="RnfC_N"/>
</dbReference>
<keyword evidence="5 8" id="KW-0249">Electron transport</keyword>
<dbReference type="PANTHER" id="PTHR43034">
    <property type="entry name" value="ION-TRANSLOCATING OXIDOREDUCTASE COMPLEX SUBUNIT C"/>
    <property type="match status" value="1"/>
</dbReference>
<keyword evidence="8" id="KW-0472">Membrane</keyword>